<dbReference type="AlphaFoldDB" id="A0A382QNA7"/>
<dbReference type="EMBL" id="UINC01115301">
    <property type="protein sequence ID" value="SVC86222.1"/>
    <property type="molecule type" value="Genomic_DNA"/>
</dbReference>
<reference evidence="1" key="1">
    <citation type="submission" date="2018-05" db="EMBL/GenBank/DDBJ databases">
        <authorList>
            <person name="Lanie J.A."/>
            <person name="Ng W.-L."/>
            <person name="Kazmierczak K.M."/>
            <person name="Andrzejewski T.M."/>
            <person name="Davidsen T.M."/>
            <person name="Wayne K.J."/>
            <person name="Tettelin H."/>
            <person name="Glass J.I."/>
            <person name="Rusch D."/>
            <person name="Podicherti R."/>
            <person name="Tsui H.-C.T."/>
            <person name="Winkler M.E."/>
        </authorList>
    </citation>
    <scope>NUCLEOTIDE SEQUENCE</scope>
</reference>
<gene>
    <name evidence="1" type="ORF">METZ01_LOCUS339076</name>
</gene>
<organism evidence="1">
    <name type="scientific">marine metagenome</name>
    <dbReference type="NCBI Taxonomy" id="408172"/>
    <lineage>
        <taxon>unclassified sequences</taxon>
        <taxon>metagenomes</taxon>
        <taxon>ecological metagenomes</taxon>
    </lineage>
</organism>
<protein>
    <submittedName>
        <fullName evidence="1">Uncharacterized protein</fullName>
    </submittedName>
</protein>
<sequence length="132" mass="15023">MSGKTAASQAESFESWVAKARRKVEEGTFGPPDLDRLVSLRNRTRQRLLYLHAGSPSIYSDVVAAALHEPVAGSITEIDPMEPELPYETVHDAIVDGWRVIHFPSQQAFFDDREIDVIGYEFILEKREDYRD</sequence>
<evidence type="ECO:0000313" key="1">
    <source>
        <dbReference type="EMBL" id="SVC86222.1"/>
    </source>
</evidence>
<name>A0A382QNA7_9ZZZZ</name>
<proteinExistence type="predicted"/>
<accession>A0A382QNA7</accession>